<protein>
    <submittedName>
        <fullName evidence="1">Uncharacterized protein</fullName>
    </submittedName>
</protein>
<proteinExistence type="predicted"/>
<sequence>MLSQKLQNAYSHWLEKSRWSLLLSNTGSISPSQLTLGLEHGLSGP</sequence>
<evidence type="ECO:0000313" key="1">
    <source>
        <dbReference type="EMBL" id="JAD63510.1"/>
    </source>
</evidence>
<reference evidence="1" key="1">
    <citation type="submission" date="2014-09" db="EMBL/GenBank/DDBJ databases">
        <authorList>
            <person name="Magalhaes I.L.F."/>
            <person name="Oliveira U."/>
            <person name="Santos F.R."/>
            <person name="Vidigal T.H.D.A."/>
            <person name="Brescovit A.D."/>
            <person name="Santos A.J."/>
        </authorList>
    </citation>
    <scope>NUCLEOTIDE SEQUENCE</scope>
    <source>
        <tissue evidence="1">Shoot tissue taken approximately 20 cm above the soil surface</tissue>
    </source>
</reference>
<reference evidence="1" key="2">
    <citation type="journal article" date="2015" name="Data Brief">
        <title>Shoot transcriptome of the giant reed, Arundo donax.</title>
        <authorList>
            <person name="Barrero R.A."/>
            <person name="Guerrero F.D."/>
            <person name="Moolhuijzen P."/>
            <person name="Goolsby J.A."/>
            <person name="Tidwell J."/>
            <person name="Bellgard S.E."/>
            <person name="Bellgard M.I."/>
        </authorList>
    </citation>
    <scope>NUCLEOTIDE SEQUENCE</scope>
    <source>
        <tissue evidence="1">Shoot tissue taken approximately 20 cm above the soil surface</tissue>
    </source>
</reference>
<dbReference type="AlphaFoldDB" id="A0A0A9BQL4"/>
<name>A0A0A9BQL4_ARUDO</name>
<accession>A0A0A9BQL4</accession>
<dbReference type="EMBL" id="GBRH01234385">
    <property type="protein sequence ID" value="JAD63510.1"/>
    <property type="molecule type" value="Transcribed_RNA"/>
</dbReference>
<organism evidence="1">
    <name type="scientific">Arundo donax</name>
    <name type="common">Giant reed</name>
    <name type="synonym">Donax arundinaceus</name>
    <dbReference type="NCBI Taxonomy" id="35708"/>
    <lineage>
        <taxon>Eukaryota</taxon>
        <taxon>Viridiplantae</taxon>
        <taxon>Streptophyta</taxon>
        <taxon>Embryophyta</taxon>
        <taxon>Tracheophyta</taxon>
        <taxon>Spermatophyta</taxon>
        <taxon>Magnoliopsida</taxon>
        <taxon>Liliopsida</taxon>
        <taxon>Poales</taxon>
        <taxon>Poaceae</taxon>
        <taxon>PACMAD clade</taxon>
        <taxon>Arundinoideae</taxon>
        <taxon>Arundineae</taxon>
        <taxon>Arundo</taxon>
    </lineage>
</organism>